<name>A0ABP1Q7Q6_9HEXA</name>
<keyword evidence="2" id="KW-0732">Signal</keyword>
<feature type="signal peptide" evidence="2">
    <location>
        <begin position="1"/>
        <end position="24"/>
    </location>
</feature>
<evidence type="ECO:0000313" key="3">
    <source>
        <dbReference type="EMBL" id="CAL8085611.1"/>
    </source>
</evidence>
<feature type="region of interest" description="Disordered" evidence="1">
    <location>
        <begin position="172"/>
        <end position="260"/>
    </location>
</feature>
<evidence type="ECO:0000313" key="4">
    <source>
        <dbReference type="Proteomes" id="UP001642540"/>
    </source>
</evidence>
<keyword evidence="4" id="KW-1185">Reference proteome</keyword>
<sequence>MARFVYFFILIFLGLLERWSLVEGLSCWKCIAKHDASSPEPDFLYTCEGDTAGFNDDCGIQAVCVAREDWDESSGKLVQRQMYCVGADGPGGLGILPTGCVTHRLQEGNKVTLIKSCLCNHEDDCNKIGFAELEKILPTGGQGDDIYTKLVDDDNTNNSSQSLPGGRSIAAAAGKAAEPNEAGKVAEPNEAGKVAEPNKAGKVVELNKAGNVGKNGHTASSRRPTGPSKKKHKRMKRKNRNRRKHRFRDPYISTYDSNEH</sequence>
<evidence type="ECO:0000256" key="2">
    <source>
        <dbReference type="SAM" id="SignalP"/>
    </source>
</evidence>
<evidence type="ECO:0000256" key="1">
    <source>
        <dbReference type="SAM" id="MobiDB-lite"/>
    </source>
</evidence>
<gene>
    <name evidence="3" type="ORF">ODALV1_LOCUS6169</name>
</gene>
<comment type="caution">
    <text evidence="3">The sequence shown here is derived from an EMBL/GenBank/DDBJ whole genome shotgun (WGS) entry which is preliminary data.</text>
</comment>
<proteinExistence type="predicted"/>
<feature type="compositionally biased region" description="Low complexity" evidence="1">
    <location>
        <begin position="172"/>
        <end position="183"/>
    </location>
</feature>
<feature type="compositionally biased region" description="Basic residues" evidence="1">
    <location>
        <begin position="228"/>
        <end position="247"/>
    </location>
</feature>
<organism evidence="3 4">
    <name type="scientific">Orchesella dallaii</name>
    <dbReference type="NCBI Taxonomy" id="48710"/>
    <lineage>
        <taxon>Eukaryota</taxon>
        <taxon>Metazoa</taxon>
        <taxon>Ecdysozoa</taxon>
        <taxon>Arthropoda</taxon>
        <taxon>Hexapoda</taxon>
        <taxon>Collembola</taxon>
        <taxon>Entomobryomorpha</taxon>
        <taxon>Entomobryoidea</taxon>
        <taxon>Orchesellidae</taxon>
        <taxon>Orchesellinae</taxon>
        <taxon>Orchesella</taxon>
    </lineage>
</organism>
<feature type="chain" id="PRO_5046885677" evidence="2">
    <location>
        <begin position="25"/>
        <end position="260"/>
    </location>
</feature>
<dbReference type="EMBL" id="CAXLJM020000019">
    <property type="protein sequence ID" value="CAL8085611.1"/>
    <property type="molecule type" value="Genomic_DNA"/>
</dbReference>
<dbReference type="Proteomes" id="UP001642540">
    <property type="component" value="Unassembled WGS sequence"/>
</dbReference>
<protein>
    <submittedName>
        <fullName evidence="3">Uncharacterized protein</fullName>
    </submittedName>
</protein>
<reference evidence="3 4" key="1">
    <citation type="submission" date="2024-08" db="EMBL/GenBank/DDBJ databases">
        <authorList>
            <person name="Cucini C."/>
            <person name="Frati F."/>
        </authorList>
    </citation>
    <scope>NUCLEOTIDE SEQUENCE [LARGE SCALE GENOMIC DNA]</scope>
</reference>
<accession>A0ABP1Q7Q6</accession>